<feature type="transmembrane region" description="Helical" evidence="1">
    <location>
        <begin position="91"/>
        <end position="112"/>
    </location>
</feature>
<feature type="transmembrane region" description="Helical" evidence="1">
    <location>
        <begin position="65"/>
        <end position="85"/>
    </location>
</feature>
<keyword evidence="1" id="KW-0812">Transmembrane</keyword>
<organism evidence="2">
    <name type="scientific">Alkalihalophilus sp. As8PL</name>
    <dbReference type="NCBI Taxonomy" id="3237103"/>
    <lineage>
        <taxon>Bacteria</taxon>
        <taxon>Bacillati</taxon>
        <taxon>Bacillota</taxon>
        <taxon>Bacilli</taxon>
        <taxon>Bacillales</taxon>
        <taxon>Bacillaceae</taxon>
        <taxon>Alkalihalophilus</taxon>
    </lineage>
</organism>
<sequence length="131" mass="14528">MKKRVNFLSEAFAVVFFTLMVVIDFFPDIGINMSIGAIGVVTFILLAVITRHKGEPVFSSKKQELIFIVLSGIYFFSLLIILSLLGGVSQVGIGITNPILWGLYLIGVLTSYTKYKKELKQSNNNESGTFQ</sequence>
<dbReference type="AlphaFoldDB" id="A0AB39BMP8"/>
<gene>
    <name evidence="2" type="ORF">AB3N04_00240</name>
</gene>
<geneLocation type="plasmid" evidence="2">
    <name>unnamed</name>
</geneLocation>
<dbReference type="RefSeq" id="WP_368502799.1">
    <property type="nucleotide sequence ID" value="NZ_CP162550.1"/>
</dbReference>
<feature type="transmembrane region" description="Helical" evidence="1">
    <location>
        <begin position="29"/>
        <end position="49"/>
    </location>
</feature>
<protein>
    <submittedName>
        <fullName evidence="2">Uncharacterized protein</fullName>
    </submittedName>
</protein>
<accession>A0AB39BMP8</accession>
<keyword evidence="1" id="KW-1133">Transmembrane helix</keyword>
<name>A0AB39BMP8_9BACI</name>
<keyword evidence="2" id="KW-0614">Plasmid</keyword>
<evidence type="ECO:0000313" key="2">
    <source>
        <dbReference type="EMBL" id="XDI35185.1"/>
    </source>
</evidence>
<evidence type="ECO:0000256" key="1">
    <source>
        <dbReference type="SAM" id="Phobius"/>
    </source>
</evidence>
<reference evidence="2" key="1">
    <citation type="submission" date="2024-07" db="EMBL/GenBank/DDBJ databases">
        <title>Identification and characteristics of an arsenic-resistant bacterial isolate, which belongs to a novel species.</title>
        <authorList>
            <person name="Juszczyk A."/>
            <person name="Kowalczyk A."/>
            <person name="Was K."/>
            <person name="Kosowicz W."/>
            <person name="Budzyn A."/>
            <person name="Latowski D."/>
        </authorList>
    </citation>
    <scope>NUCLEOTIDE SEQUENCE</scope>
    <source>
        <strain evidence="2">As8PL</strain>
        <plasmid evidence="2">unnamed</plasmid>
    </source>
</reference>
<proteinExistence type="predicted"/>
<feature type="transmembrane region" description="Helical" evidence="1">
    <location>
        <begin position="7"/>
        <end position="23"/>
    </location>
</feature>
<keyword evidence="1" id="KW-0472">Membrane</keyword>
<dbReference type="EMBL" id="CP162550">
    <property type="protein sequence ID" value="XDI35185.1"/>
    <property type="molecule type" value="Genomic_DNA"/>
</dbReference>